<feature type="binding site" evidence="7">
    <location>
        <position position="52"/>
    </location>
    <ligand>
        <name>Zn(2+)</name>
        <dbReference type="ChEBI" id="CHEBI:29105"/>
        <label>1</label>
    </ligand>
</feature>
<proteinExistence type="inferred from homology"/>
<dbReference type="OrthoDB" id="9802248at2"/>
<dbReference type="UniPathway" id="UPA00619">
    <property type="reaction ID" value="UER00676"/>
</dbReference>
<evidence type="ECO:0000256" key="5">
    <source>
        <dbReference type="ARBA" id="ARBA00022801"/>
    </source>
</evidence>
<dbReference type="InterPro" id="IPR001279">
    <property type="entry name" value="Metallo-B-lactamas"/>
</dbReference>
<comment type="subunit">
    <text evidence="7">Monomer.</text>
</comment>
<gene>
    <name evidence="7" type="primary">gloB</name>
    <name evidence="9" type="ORF">C8D76_11150</name>
</gene>
<evidence type="ECO:0000256" key="3">
    <source>
        <dbReference type="ARBA" id="ARBA00006759"/>
    </source>
</evidence>
<dbReference type="Proteomes" id="UP000245909">
    <property type="component" value="Unassembled WGS sequence"/>
</dbReference>
<comment type="pathway">
    <text evidence="2 7">Secondary metabolite metabolism; methylglyoxal degradation; (R)-lactate from methylglyoxal: step 2/2.</text>
</comment>
<accession>A0A2U0SN06</accession>
<dbReference type="SUPFAM" id="SSF56281">
    <property type="entry name" value="Metallo-hydrolase/oxidoreductase"/>
    <property type="match status" value="1"/>
</dbReference>
<comment type="similarity">
    <text evidence="3 7">Belongs to the metallo-beta-lactamase superfamily. Glyoxalase II family.</text>
</comment>
<dbReference type="HAMAP" id="MF_01374">
    <property type="entry name" value="Glyoxalase_2"/>
    <property type="match status" value="1"/>
</dbReference>
<comment type="function">
    <text evidence="7">Thiolesterase that catalyzes the hydrolysis of S-D-lactoyl-glutathione to form glutathione and D-lactic acid.</text>
</comment>
<evidence type="ECO:0000259" key="8">
    <source>
        <dbReference type="SMART" id="SM00849"/>
    </source>
</evidence>
<evidence type="ECO:0000256" key="4">
    <source>
        <dbReference type="ARBA" id="ARBA00022723"/>
    </source>
</evidence>
<dbReference type="InterPro" id="IPR035680">
    <property type="entry name" value="Clx_II_MBL"/>
</dbReference>
<dbReference type="PANTHER" id="PTHR43705:SF1">
    <property type="entry name" value="HYDROXYACYLGLUTATHIONE HYDROLASE GLOB"/>
    <property type="match status" value="1"/>
</dbReference>
<dbReference type="SMART" id="SM00849">
    <property type="entry name" value="Lactamase_B"/>
    <property type="match status" value="1"/>
</dbReference>
<comment type="cofactor">
    <cofactor evidence="7">
        <name>Zn(2+)</name>
        <dbReference type="ChEBI" id="CHEBI:29105"/>
    </cofactor>
    <text evidence="7">Binds 2 Zn(2+) ions per subunit.</text>
</comment>
<feature type="binding site" evidence="7">
    <location>
        <position position="107"/>
    </location>
    <ligand>
        <name>Zn(2+)</name>
        <dbReference type="ChEBI" id="CHEBI:29105"/>
        <label>1</label>
    </ligand>
</feature>
<feature type="binding site" evidence="7">
    <location>
        <position position="124"/>
    </location>
    <ligand>
        <name>Zn(2+)</name>
        <dbReference type="ChEBI" id="CHEBI:29105"/>
        <label>1</label>
    </ligand>
</feature>
<keyword evidence="6 7" id="KW-0862">Zinc</keyword>
<comment type="caution">
    <text evidence="9">The sequence shown here is derived from an EMBL/GenBank/DDBJ whole genome shotgun (WGS) entry which is preliminary data.</text>
</comment>
<evidence type="ECO:0000256" key="1">
    <source>
        <dbReference type="ARBA" id="ARBA00001623"/>
    </source>
</evidence>
<evidence type="ECO:0000256" key="6">
    <source>
        <dbReference type="ARBA" id="ARBA00022833"/>
    </source>
</evidence>
<dbReference type="Pfam" id="PF16123">
    <property type="entry name" value="HAGH_C"/>
    <property type="match status" value="1"/>
</dbReference>
<dbReference type="EC" id="3.1.2.6" evidence="7"/>
<sequence length="232" mass="26299">MLTPIPALNDNYIWVYARENCSAIVIDLPEINRLIPFLQQHNLLPEAVLLTHNHVDHVAGVPAFKQHFPNVPIYGPKECAVNATHIVHTGEIRTPHYHIQIIPTGGHTEQHLSYLVDEHLFCGDALFSAGCGRVFTGDYQQMFESLQRLKSLPDSTIVCPAHEYTLANLAFAQSVLNNKSAVKNQQILITQQREKKQPSLPTTMALEKHINPFLIADNLPQFIEWRKAKDRF</sequence>
<feature type="binding site" evidence="7">
    <location>
        <position position="124"/>
    </location>
    <ligand>
        <name>Zn(2+)</name>
        <dbReference type="ChEBI" id="CHEBI:29105"/>
        <label>2</label>
    </ligand>
</feature>
<dbReference type="InterPro" id="IPR036866">
    <property type="entry name" value="RibonucZ/Hydroxyglut_hydro"/>
</dbReference>
<dbReference type="InterPro" id="IPR050110">
    <property type="entry name" value="Glyoxalase_II_hydrolase"/>
</dbReference>
<dbReference type="GO" id="GO:0019243">
    <property type="term" value="P:methylglyoxal catabolic process to D-lactate via S-lactoyl-glutathione"/>
    <property type="evidence" value="ECO:0007669"/>
    <property type="project" value="UniProtKB-UniRule"/>
</dbReference>
<dbReference type="InterPro" id="IPR032282">
    <property type="entry name" value="HAGH_C"/>
</dbReference>
<dbReference type="AlphaFoldDB" id="A0A2U0SN06"/>
<dbReference type="RefSeq" id="WP_116632189.1">
    <property type="nucleotide sequence ID" value="NZ_QENU01000011.1"/>
</dbReference>
<evidence type="ECO:0000313" key="10">
    <source>
        <dbReference type="Proteomes" id="UP000245909"/>
    </source>
</evidence>
<dbReference type="GO" id="GO:0004416">
    <property type="term" value="F:hydroxyacylglutathione hydrolase activity"/>
    <property type="evidence" value="ECO:0007669"/>
    <property type="project" value="UniProtKB-UniRule"/>
</dbReference>
<feature type="binding site" evidence="7">
    <location>
        <position position="162"/>
    </location>
    <ligand>
        <name>Zn(2+)</name>
        <dbReference type="ChEBI" id="CHEBI:29105"/>
        <label>2</label>
    </ligand>
</feature>
<protein>
    <recommendedName>
        <fullName evidence="7">Hydroxyacylglutathione hydrolase</fullName>
        <ecNumber evidence="7">3.1.2.6</ecNumber>
    </recommendedName>
    <alternativeName>
        <fullName evidence="7">Glyoxalase II</fullName>
        <shortName evidence="7">Glx II</shortName>
    </alternativeName>
</protein>
<organism evidence="9 10">
    <name type="scientific">Alitibacter langaaensis DSM 22999</name>
    <dbReference type="NCBI Taxonomy" id="1122935"/>
    <lineage>
        <taxon>Bacteria</taxon>
        <taxon>Pseudomonadati</taxon>
        <taxon>Pseudomonadota</taxon>
        <taxon>Gammaproteobacteria</taxon>
        <taxon>Pasteurellales</taxon>
        <taxon>Pasteurellaceae</taxon>
        <taxon>Alitibacter</taxon>
    </lineage>
</organism>
<feature type="binding site" evidence="7">
    <location>
        <position position="56"/>
    </location>
    <ligand>
        <name>Zn(2+)</name>
        <dbReference type="ChEBI" id="CHEBI:29105"/>
        <label>2</label>
    </ligand>
</feature>
<dbReference type="GO" id="GO:0046872">
    <property type="term" value="F:metal ion binding"/>
    <property type="evidence" value="ECO:0007669"/>
    <property type="project" value="UniProtKB-KW"/>
</dbReference>
<keyword evidence="10" id="KW-1185">Reference proteome</keyword>
<evidence type="ECO:0000256" key="7">
    <source>
        <dbReference type="HAMAP-Rule" id="MF_01374"/>
    </source>
</evidence>
<dbReference type="NCBIfam" id="TIGR03413">
    <property type="entry name" value="GSH_gloB"/>
    <property type="match status" value="1"/>
</dbReference>
<feature type="domain" description="Metallo-beta-lactamase" evidence="8">
    <location>
        <begin position="10"/>
        <end position="162"/>
    </location>
</feature>
<keyword evidence="4 7" id="KW-0479">Metal-binding</keyword>
<evidence type="ECO:0000256" key="2">
    <source>
        <dbReference type="ARBA" id="ARBA00004963"/>
    </source>
</evidence>
<dbReference type="CDD" id="cd07723">
    <property type="entry name" value="hydroxyacylglutathione_hydrolase_MBL-fold"/>
    <property type="match status" value="1"/>
</dbReference>
<dbReference type="Pfam" id="PF00753">
    <property type="entry name" value="Lactamase_B"/>
    <property type="match status" value="1"/>
</dbReference>
<dbReference type="EMBL" id="QENU01000011">
    <property type="protein sequence ID" value="PVX32736.1"/>
    <property type="molecule type" value="Genomic_DNA"/>
</dbReference>
<dbReference type="InterPro" id="IPR017782">
    <property type="entry name" value="Hydroxyacylglutathione_Hdrlase"/>
</dbReference>
<comment type="catalytic activity">
    <reaction evidence="1 7">
        <text>an S-(2-hydroxyacyl)glutathione + H2O = a 2-hydroxy carboxylate + glutathione + H(+)</text>
        <dbReference type="Rhea" id="RHEA:21864"/>
        <dbReference type="ChEBI" id="CHEBI:15377"/>
        <dbReference type="ChEBI" id="CHEBI:15378"/>
        <dbReference type="ChEBI" id="CHEBI:57925"/>
        <dbReference type="ChEBI" id="CHEBI:58896"/>
        <dbReference type="ChEBI" id="CHEBI:71261"/>
        <dbReference type="EC" id="3.1.2.6"/>
    </reaction>
</comment>
<name>A0A2U0SN06_9PAST</name>
<evidence type="ECO:0000313" key="9">
    <source>
        <dbReference type="EMBL" id="PVX32736.1"/>
    </source>
</evidence>
<dbReference type="PANTHER" id="PTHR43705">
    <property type="entry name" value="HYDROXYACYLGLUTATHIONE HYDROLASE"/>
    <property type="match status" value="1"/>
</dbReference>
<keyword evidence="5 7" id="KW-0378">Hydrolase</keyword>
<feature type="binding site" evidence="7">
    <location>
        <position position="57"/>
    </location>
    <ligand>
        <name>Zn(2+)</name>
        <dbReference type="ChEBI" id="CHEBI:29105"/>
        <label>2</label>
    </ligand>
</feature>
<feature type="binding site" evidence="7">
    <location>
        <position position="54"/>
    </location>
    <ligand>
        <name>Zn(2+)</name>
        <dbReference type="ChEBI" id="CHEBI:29105"/>
        <label>1</label>
    </ligand>
</feature>
<dbReference type="Gene3D" id="3.60.15.10">
    <property type="entry name" value="Ribonuclease Z/Hydroxyacylglutathione hydrolase-like"/>
    <property type="match status" value="1"/>
</dbReference>
<reference evidence="9 10" key="1">
    <citation type="submission" date="2018-05" db="EMBL/GenBank/DDBJ databases">
        <title>Genomic Encyclopedia of Type Strains, Phase IV (KMG-IV): sequencing the most valuable type-strain genomes for metagenomic binning, comparative biology and taxonomic classification.</title>
        <authorList>
            <person name="Goeker M."/>
        </authorList>
    </citation>
    <scope>NUCLEOTIDE SEQUENCE [LARGE SCALE GENOMIC DNA]</scope>
    <source>
        <strain evidence="9 10">DSM 22999</strain>
    </source>
</reference>